<comment type="subcellular location">
    <subcellularLocation>
        <location evidence="1">Membrane</location>
    </subcellularLocation>
</comment>
<sequence>MVLDFPGPAFCLLWLIQHAVESLVLSAPEVVKATSRSSVTVSCQYDLKFKENTKYWCKGKIYEFCNIVVKTPKNRSNDRSFIVDDKEAGVFTVTMKSLRQSDEDQYWCVIATSGRNIFTGVKLFISQAGILQHTTLYHQISWVTLRWILFILMLCCLASTHVAVWRIKTPMTI</sequence>
<proteinExistence type="predicted"/>
<name>A0A3Q0RND6_AMPCI</name>
<dbReference type="AlphaFoldDB" id="A0A3Q0RND6"/>
<dbReference type="GO" id="GO:0005886">
    <property type="term" value="C:plasma membrane"/>
    <property type="evidence" value="ECO:0007669"/>
    <property type="project" value="TreeGrafter"/>
</dbReference>
<dbReference type="Gene3D" id="2.60.40.10">
    <property type="entry name" value="Immunoglobulins"/>
    <property type="match status" value="1"/>
</dbReference>
<reference evidence="7" key="1">
    <citation type="submission" date="2025-08" db="UniProtKB">
        <authorList>
            <consortium name="Ensembl"/>
        </authorList>
    </citation>
    <scope>IDENTIFICATION</scope>
</reference>
<protein>
    <recommendedName>
        <fullName evidence="6">Immunoglobulin domain-containing protein</fullName>
    </recommendedName>
</protein>
<accession>A0A3Q0RND6</accession>
<feature type="domain" description="Immunoglobulin" evidence="6">
    <location>
        <begin position="28"/>
        <end position="126"/>
    </location>
</feature>
<evidence type="ECO:0000256" key="5">
    <source>
        <dbReference type="SAM" id="SignalP"/>
    </source>
</evidence>
<dbReference type="Pfam" id="PF07686">
    <property type="entry name" value="V-set"/>
    <property type="match status" value="1"/>
</dbReference>
<dbReference type="GO" id="GO:0004888">
    <property type="term" value="F:transmembrane signaling receptor activity"/>
    <property type="evidence" value="ECO:0007669"/>
    <property type="project" value="TreeGrafter"/>
</dbReference>
<keyword evidence="4" id="KW-1133">Transmembrane helix</keyword>
<keyword evidence="5" id="KW-0732">Signal</keyword>
<evidence type="ECO:0000256" key="3">
    <source>
        <dbReference type="ARBA" id="ARBA00023136"/>
    </source>
</evidence>
<feature type="transmembrane region" description="Helical" evidence="4">
    <location>
        <begin position="147"/>
        <end position="167"/>
    </location>
</feature>
<keyword evidence="8" id="KW-1185">Reference proteome</keyword>
<dbReference type="Proteomes" id="UP000261340">
    <property type="component" value="Unplaced"/>
</dbReference>
<organism evidence="7 8">
    <name type="scientific">Amphilophus citrinellus</name>
    <name type="common">Midas cichlid</name>
    <name type="synonym">Cichlasoma citrinellum</name>
    <dbReference type="NCBI Taxonomy" id="61819"/>
    <lineage>
        <taxon>Eukaryota</taxon>
        <taxon>Metazoa</taxon>
        <taxon>Chordata</taxon>
        <taxon>Craniata</taxon>
        <taxon>Vertebrata</taxon>
        <taxon>Euteleostomi</taxon>
        <taxon>Actinopterygii</taxon>
        <taxon>Neopterygii</taxon>
        <taxon>Teleostei</taxon>
        <taxon>Neoteleostei</taxon>
        <taxon>Acanthomorphata</taxon>
        <taxon>Ovalentaria</taxon>
        <taxon>Cichlomorphae</taxon>
        <taxon>Cichliformes</taxon>
        <taxon>Cichlidae</taxon>
        <taxon>New World cichlids</taxon>
        <taxon>Cichlasomatinae</taxon>
        <taxon>Heroini</taxon>
        <taxon>Amphilophus</taxon>
    </lineage>
</organism>
<dbReference type="InterPro" id="IPR003599">
    <property type="entry name" value="Ig_sub"/>
</dbReference>
<dbReference type="InterPro" id="IPR050671">
    <property type="entry name" value="CD300_family_receptors"/>
</dbReference>
<evidence type="ECO:0000256" key="2">
    <source>
        <dbReference type="ARBA" id="ARBA00022692"/>
    </source>
</evidence>
<dbReference type="Ensembl" id="ENSACIT00000012468.1">
    <property type="protein sequence ID" value="ENSACIP00000012126.1"/>
    <property type="gene ID" value="ENSACIG00000009465.1"/>
</dbReference>
<dbReference type="PANTHER" id="PTHR11860">
    <property type="entry name" value="POLYMERIC-IMMUNOGLOBULIN RECEPTOR"/>
    <property type="match status" value="1"/>
</dbReference>
<dbReference type="STRING" id="61819.ENSACIP00000012126"/>
<dbReference type="SMART" id="SM00409">
    <property type="entry name" value="IG"/>
    <property type="match status" value="1"/>
</dbReference>
<keyword evidence="2 4" id="KW-0812">Transmembrane</keyword>
<dbReference type="OMA" id="GAYWELC"/>
<dbReference type="InterPro" id="IPR013106">
    <property type="entry name" value="Ig_V-set"/>
</dbReference>
<reference evidence="7" key="2">
    <citation type="submission" date="2025-09" db="UniProtKB">
        <authorList>
            <consortium name="Ensembl"/>
        </authorList>
    </citation>
    <scope>IDENTIFICATION</scope>
</reference>
<keyword evidence="3 4" id="KW-0472">Membrane</keyword>
<evidence type="ECO:0000313" key="7">
    <source>
        <dbReference type="Ensembl" id="ENSACIP00000012126.1"/>
    </source>
</evidence>
<dbReference type="InterPro" id="IPR013783">
    <property type="entry name" value="Ig-like_fold"/>
</dbReference>
<evidence type="ECO:0000256" key="1">
    <source>
        <dbReference type="ARBA" id="ARBA00004370"/>
    </source>
</evidence>
<dbReference type="InterPro" id="IPR036179">
    <property type="entry name" value="Ig-like_dom_sf"/>
</dbReference>
<dbReference type="SUPFAM" id="SSF48726">
    <property type="entry name" value="Immunoglobulin"/>
    <property type="match status" value="1"/>
</dbReference>
<dbReference type="GeneTree" id="ENSGT00940000154332"/>
<evidence type="ECO:0000259" key="6">
    <source>
        <dbReference type="SMART" id="SM00409"/>
    </source>
</evidence>
<feature type="signal peptide" evidence="5">
    <location>
        <begin position="1"/>
        <end position="26"/>
    </location>
</feature>
<dbReference type="CDD" id="cd05716">
    <property type="entry name" value="IgV_pIgR_like"/>
    <property type="match status" value="1"/>
</dbReference>
<feature type="chain" id="PRO_5018646076" description="Immunoglobulin domain-containing protein" evidence="5">
    <location>
        <begin position="27"/>
        <end position="173"/>
    </location>
</feature>
<dbReference type="PANTHER" id="PTHR11860:SF111">
    <property type="entry name" value="IMMUNOGLOBULIN SUBTYPE DOMAIN-CONTAINING PROTEIN"/>
    <property type="match status" value="1"/>
</dbReference>
<evidence type="ECO:0000313" key="8">
    <source>
        <dbReference type="Proteomes" id="UP000261340"/>
    </source>
</evidence>
<evidence type="ECO:0000256" key="4">
    <source>
        <dbReference type="SAM" id="Phobius"/>
    </source>
</evidence>